<evidence type="ECO:0008006" key="3">
    <source>
        <dbReference type="Google" id="ProtNLM"/>
    </source>
</evidence>
<dbReference type="Pfam" id="PF14430">
    <property type="entry name" value="Imm1"/>
    <property type="match status" value="1"/>
</dbReference>
<dbReference type="AlphaFoldDB" id="A0A9W6SM68"/>
<comment type="caution">
    <text evidence="1">The sequence shown here is derived from an EMBL/GenBank/DDBJ whole genome shotgun (WGS) entry which is preliminary data.</text>
</comment>
<dbReference type="EMBL" id="BSTX01000002">
    <property type="protein sequence ID" value="GLZ78376.1"/>
    <property type="molecule type" value="Genomic_DNA"/>
</dbReference>
<sequence length="143" mass="15247">MNTEPGLGDYVDFFVPGDEGPRRVSSVEGMNEALDALIATSNGTPARLYHRARPTLPAGGVDHELQVAVDAGRSVGALRFGANGTWFTKGTTPPKGLAAAGAIYDYPQDAEVPLDDVRAALAEFFETHELPTVIAWQEDTADF</sequence>
<dbReference type="RefSeq" id="WP_285663534.1">
    <property type="nucleotide sequence ID" value="NZ_BSTX01000002.1"/>
</dbReference>
<proteinExistence type="predicted"/>
<protein>
    <recommendedName>
        <fullName evidence="3">Immunity protein Imm1</fullName>
    </recommendedName>
</protein>
<reference evidence="1" key="1">
    <citation type="submission" date="2023-03" db="EMBL/GenBank/DDBJ databases">
        <title>Actinorhabdospora filicis NBRC 111898.</title>
        <authorList>
            <person name="Ichikawa N."/>
            <person name="Sato H."/>
            <person name="Tonouchi N."/>
        </authorList>
    </citation>
    <scope>NUCLEOTIDE SEQUENCE</scope>
    <source>
        <strain evidence="1">NBRC 111898</strain>
    </source>
</reference>
<evidence type="ECO:0000313" key="2">
    <source>
        <dbReference type="Proteomes" id="UP001165079"/>
    </source>
</evidence>
<organism evidence="1 2">
    <name type="scientific">Actinorhabdospora filicis</name>
    <dbReference type="NCBI Taxonomy" id="1785913"/>
    <lineage>
        <taxon>Bacteria</taxon>
        <taxon>Bacillati</taxon>
        <taxon>Actinomycetota</taxon>
        <taxon>Actinomycetes</taxon>
        <taxon>Micromonosporales</taxon>
        <taxon>Micromonosporaceae</taxon>
        <taxon>Actinorhabdospora</taxon>
    </lineage>
</organism>
<gene>
    <name evidence="1" type="ORF">Afil01_31830</name>
</gene>
<accession>A0A9W6SM68</accession>
<name>A0A9W6SM68_9ACTN</name>
<keyword evidence="2" id="KW-1185">Reference proteome</keyword>
<evidence type="ECO:0000313" key="1">
    <source>
        <dbReference type="EMBL" id="GLZ78376.1"/>
    </source>
</evidence>
<dbReference type="InterPro" id="IPR025680">
    <property type="entry name" value="DddI"/>
</dbReference>
<dbReference type="Proteomes" id="UP001165079">
    <property type="component" value="Unassembled WGS sequence"/>
</dbReference>